<sequence length="216" mass="24470">MKKLILLAASFMIVLSGCGKEENTPSTVPLGAEKQVQEPAKQIEEPEREAVFKNEDIDQAKKMAQQYVAALTEFHGRKAHTTSDIEGLQREMSEKIKSTIYIHSQSRILQVSGVEISEKNILELGASRFGLLLDDHKEVYYPKLNVSELIIPMSYVFPGKDTNDPKLYKIHFVKTNGQVQIIKDGFFIGGPDLEKKDQEEVYPYNAEKLKNDLKIQ</sequence>
<gene>
    <name evidence="1" type="ORF">H9647_20560</name>
</gene>
<protein>
    <recommendedName>
        <fullName evidence="3">Lipoprotein</fullName>
    </recommendedName>
</protein>
<organism evidence="1 2">
    <name type="scientific">Paenibacillus gallinarum</name>
    <dbReference type="NCBI Taxonomy" id="2762232"/>
    <lineage>
        <taxon>Bacteria</taxon>
        <taxon>Bacillati</taxon>
        <taxon>Bacillota</taxon>
        <taxon>Bacilli</taxon>
        <taxon>Bacillales</taxon>
        <taxon>Paenibacillaceae</taxon>
        <taxon>Paenibacillus</taxon>
    </lineage>
</organism>
<comment type="caution">
    <text evidence="1">The sequence shown here is derived from an EMBL/GenBank/DDBJ whole genome shotgun (WGS) entry which is preliminary data.</text>
</comment>
<dbReference type="EMBL" id="JACSQL010000012">
    <property type="protein sequence ID" value="MBD7970462.1"/>
    <property type="molecule type" value="Genomic_DNA"/>
</dbReference>
<keyword evidence="2" id="KW-1185">Reference proteome</keyword>
<accession>A0ABR8T3V7</accession>
<evidence type="ECO:0000313" key="2">
    <source>
        <dbReference type="Proteomes" id="UP000608071"/>
    </source>
</evidence>
<dbReference type="RefSeq" id="WP_191803578.1">
    <property type="nucleotide sequence ID" value="NZ_JACSQL010000012.1"/>
</dbReference>
<dbReference type="Proteomes" id="UP000608071">
    <property type="component" value="Unassembled WGS sequence"/>
</dbReference>
<proteinExistence type="predicted"/>
<evidence type="ECO:0000313" key="1">
    <source>
        <dbReference type="EMBL" id="MBD7970462.1"/>
    </source>
</evidence>
<name>A0ABR8T3V7_9BACL</name>
<reference evidence="1 2" key="1">
    <citation type="submission" date="2020-08" db="EMBL/GenBank/DDBJ databases">
        <title>A Genomic Blueprint of the Chicken Gut Microbiome.</title>
        <authorList>
            <person name="Gilroy R."/>
            <person name="Ravi A."/>
            <person name="Getino M."/>
            <person name="Pursley I."/>
            <person name="Horton D.L."/>
            <person name="Alikhan N.-F."/>
            <person name="Baker D."/>
            <person name="Gharbi K."/>
            <person name="Hall N."/>
            <person name="Watson M."/>
            <person name="Adriaenssens E.M."/>
            <person name="Foster-Nyarko E."/>
            <person name="Jarju S."/>
            <person name="Secka A."/>
            <person name="Antonio M."/>
            <person name="Oren A."/>
            <person name="Chaudhuri R."/>
            <person name="La Ragione R.M."/>
            <person name="Hildebrand F."/>
            <person name="Pallen M.J."/>
        </authorList>
    </citation>
    <scope>NUCLEOTIDE SEQUENCE [LARGE SCALE GENOMIC DNA]</scope>
    <source>
        <strain evidence="1 2">Sa2BVA9</strain>
    </source>
</reference>
<evidence type="ECO:0008006" key="3">
    <source>
        <dbReference type="Google" id="ProtNLM"/>
    </source>
</evidence>
<dbReference type="PROSITE" id="PS51257">
    <property type="entry name" value="PROKAR_LIPOPROTEIN"/>
    <property type="match status" value="1"/>
</dbReference>